<proteinExistence type="predicted"/>
<gene>
    <name evidence="1" type="ORF">EV207_13827</name>
</gene>
<dbReference type="AlphaFoldDB" id="A0A4R2NKC6"/>
<dbReference type="OrthoDB" id="2928548at2"/>
<evidence type="ECO:0000313" key="1">
    <source>
        <dbReference type="EMBL" id="TCP21940.1"/>
    </source>
</evidence>
<reference evidence="1 2" key="1">
    <citation type="submission" date="2019-03" db="EMBL/GenBank/DDBJ databases">
        <title>Genomic Encyclopedia of Type Strains, Phase IV (KMG-IV): sequencing the most valuable type-strain genomes for metagenomic binning, comparative biology and taxonomic classification.</title>
        <authorList>
            <person name="Goeker M."/>
        </authorList>
    </citation>
    <scope>NUCLEOTIDE SEQUENCE [LARGE SCALE GENOMIC DNA]</scope>
    <source>
        <strain evidence="1 2">DSM 19377</strain>
    </source>
</reference>
<keyword evidence="2" id="KW-1185">Reference proteome</keyword>
<evidence type="ECO:0008006" key="3">
    <source>
        <dbReference type="Google" id="ProtNLM"/>
    </source>
</evidence>
<dbReference type="RefSeq" id="WP_132747636.1">
    <property type="nucleotide sequence ID" value="NZ_SLXK01000038.1"/>
</dbReference>
<dbReference type="Proteomes" id="UP000295416">
    <property type="component" value="Unassembled WGS sequence"/>
</dbReference>
<name>A0A4R2NKC6_9BACL</name>
<organism evidence="1 2">
    <name type="scientific">Scopulibacillus darangshiensis</name>
    <dbReference type="NCBI Taxonomy" id="442528"/>
    <lineage>
        <taxon>Bacteria</taxon>
        <taxon>Bacillati</taxon>
        <taxon>Bacillota</taxon>
        <taxon>Bacilli</taxon>
        <taxon>Bacillales</taxon>
        <taxon>Sporolactobacillaceae</taxon>
        <taxon>Scopulibacillus</taxon>
    </lineage>
</organism>
<accession>A0A4R2NKC6</accession>
<comment type="caution">
    <text evidence="1">The sequence shown here is derived from an EMBL/GenBank/DDBJ whole genome shotgun (WGS) entry which is preliminary data.</text>
</comment>
<dbReference type="EMBL" id="SLXK01000038">
    <property type="protein sequence ID" value="TCP21940.1"/>
    <property type="molecule type" value="Genomic_DNA"/>
</dbReference>
<evidence type="ECO:0000313" key="2">
    <source>
        <dbReference type="Proteomes" id="UP000295416"/>
    </source>
</evidence>
<protein>
    <recommendedName>
        <fullName evidence="3">Spore germination protein GerPA/GerPF</fullName>
    </recommendedName>
</protein>
<sequence>MAILIAYNLNHLIYAADNAGVLNGQNQIFGWNSHFKMNQNFYVKGVGIPTSGNFSYVEDIDAIDATMNDQDAAFGASYQSV</sequence>